<dbReference type="InterPro" id="IPR001763">
    <property type="entry name" value="Rhodanese-like_dom"/>
</dbReference>
<dbReference type="EMBL" id="CP021376">
    <property type="protein sequence ID" value="ART80586.1"/>
    <property type="molecule type" value="Genomic_DNA"/>
</dbReference>
<evidence type="ECO:0000259" key="2">
    <source>
        <dbReference type="PROSITE" id="PS50206"/>
    </source>
</evidence>
<dbReference type="InterPro" id="IPR036873">
    <property type="entry name" value="Rhodanese-like_dom_sf"/>
</dbReference>
<dbReference type="CDD" id="cd00158">
    <property type="entry name" value="RHOD"/>
    <property type="match status" value="1"/>
</dbReference>
<feature type="transmembrane region" description="Helical" evidence="1">
    <location>
        <begin position="12"/>
        <end position="31"/>
    </location>
</feature>
<sequence>MQEYLDFFANNTLLVVAWIGLVAAIIVMTVMTKFSKVHNIPTQEAVLLINKQDAVVVDVRNADEFRKGHISGAINVPASQLKANDLSQIQKYQQKPIILVCETGMTTTSIGRVLTKADYAQVYALRGGMSDWRTQNLPVTKR</sequence>
<protein>
    <submittedName>
        <fullName evidence="3">Rhodanese-like domain-containing protein</fullName>
    </submittedName>
</protein>
<dbReference type="RefSeq" id="WP_086964455.1">
    <property type="nucleotide sequence ID" value="NZ_CP021376.1"/>
</dbReference>
<name>A0A1Y0D0F7_9GAMM</name>
<proteinExistence type="predicted"/>
<feature type="domain" description="Rhodanese" evidence="2">
    <location>
        <begin position="50"/>
        <end position="141"/>
    </location>
</feature>
<dbReference type="Proteomes" id="UP000243793">
    <property type="component" value="Chromosome"/>
</dbReference>
<keyword evidence="4" id="KW-1185">Reference proteome</keyword>
<dbReference type="PROSITE" id="PS50206">
    <property type="entry name" value="RHODANESE_3"/>
    <property type="match status" value="1"/>
</dbReference>
<keyword evidence="1" id="KW-0812">Transmembrane</keyword>
<evidence type="ECO:0000313" key="3">
    <source>
        <dbReference type="EMBL" id="ART80586.1"/>
    </source>
</evidence>
<reference evidence="4" key="1">
    <citation type="submission" date="2017-05" db="EMBL/GenBank/DDBJ databases">
        <authorList>
            <person name="Sung H."/>
        </authorList>
    </citation>
    <scope>NUCLEOTIDE SEQUENCE [LARGE SCALE GENOMIC DNA]</scope>
    <source>
        <strain evidence="4">AMac2203</strain>
    </source>
</reference>
<dbReference type="KEGG" id="ocm:CBP12_10905"/>
<gene>
    <name evidence="3" type="ORF">CBP12_10905</name>
</gene>
<dbReference type="SMART" id="SM00450">
    <property type="entry name" value="RHOD"/>
    <property type="match status" value="1"/>
</dbReference>
<dbReference type="PANTHER" id="PTHR43031:SF18">
    <property type="entry name" value="RHODANESE-RELATED SULFURTRANSFERASES"/>
    <property type="match status" value="1"/>
</dbReference>
<accession>A0A1Y0D0F7</accession>
<keyword evidence="1" id="KW-1133">Transmembrane helix</keyword>
<organism evidence="3 4">
    <name type="scientific">Oceanisphaera avium</name>
    <dbReference type="NCBI Taxonomy" id="1903694"/>
    <lineage>
        <taxon>Bacteria</taxon>
        <taxon>Pseudomonadati</taxon>
        <taxon>Pseudomonadota</taxon>
        <taxon>Gammaproteobacteria</taxon>
        <taxon>Aeromonadales</taxon>
        <taxon>Aeromonadaceae</taxon>
        <taxon>Oceanisphaera</taxon>
    </lineage>
</organism>
<keyword evidence="1" id="KW-0472">Membrane</keyword>
<dbReference type="OrthoDB" id="9808735at2"/>
<dbReference type="AlphaFoldDB" id="A0A1Y0D0F7"/>
<dbReference type="Pfam" id="PF00581">
    <property type="entry name" value="Rhodanese"/>
    <property type="match status" value="1"/>
</dbReference>
<dbReference type="PANTHER" id="PTHR43031">
    <property type="entry name" value="FAD-DEPENDENT OXIDOREDUCTASE"/>
    <property type="match status" value="1"/>
</dbReference>
<evidence type="ECO:0000256" key="1">
    <source>
        <dbReference type="SAM" id="Phobius"/>
    </source>
</evidence>
<dbReference type="Gene3D" id="3.40.250.10">
    <property type="entry name" value="Rhodanese-like domain"/>
    <property type="match status" value="1"/>
</dbReference>
<dbReference type="InterPro" id="IPR050229">
    <property type="entry name" value="GlpE_sulfurtransferase"/>
</dbReference>
<dbReference type="SUPFAM" id="SSF52821">
    <property type="entry name" value="Rhodanese/Cell cycle control phosphatase"/>
    <property type="match status" value="1"/>
</dbReference>
<evidence type="ECO:0000313" key="4">
    <source>
        <dbReference type="Proteomes" id="UP000243793"/>
    </source>
</evidence>